<dbReference type="OrthoDB" id="167712at2157"/>
<dbReference type="SUPFAM" id="SSF51679">
    <property type="entry name" value="Bacterial luciferase-like"/>
    <property type="match status" value="1"/>
</dbReference>
<dbReference type="CDD" id="cd01097">
    <property type="entry name" value="Tetrahydromethanopterin_reductase"/>
    <property type="match status" value="1"/>
</dbReference>
<dbReference type="InterPro" id="IPR011251">
    <property type="entry name" value="Luciferase-like_dom"/>
</dbReference>
<gene>
    <name evidence="3" type="ORF">HUG10_05005</name>
</gene>
<dbReference type="GeneID" id="56028168"/>
<dbReference type="Pfam" id="PF00296">
    <property type="entry name" value="Bac_luciferase"/>
    <property type="match status" value="1"/>
</dbReference>
<evidence type="ECO:0000259" key="2">
    <source>
        <dbReference type="Pfam" id="PF00296"/>
    </source>
</evidence>
<dbReference type="Gene3D" id="3.20.20.30">
    <property type="entry name" value="Luciferase-like domain"/>
    <property type="match status" value="1"/>
</dbReference>
<protein>
    <submittedName>
        <fullName evidence="3">TIGR04024 family LLM class F420-dependent oxidoreductase</fullName>
    </submittedName>
</protein>
<evidence type="ECO:0000256" key="1">
    <source>
        <dbReference type="ARBA" id="ARBA00023002"/>
    </source>
</evidence>
<dbReference type="GO" id="GO:0016705">
    <property type="term" value="F:oxidoreductase activity, acting on paired donors, with incorporation or reduction of molecular oxygen"/>
    <property type="evidence" value="ECO:0007669"/>
    <property type="project" value="InterPro"/>
</dbReference>
<feature type="domain" description="Luciferase-like" evidence="2">
    <location>
        <begin position="9"/>
        <end position="304"/>
    </location>
</feature>
<keyword evidence="4" id="KW-1185">Reference proteome</keyword>
<dbReference type="Proteomes" id="UP000509750">
    <property type="component" value="Chromosome"/>
</dbReference>
<dbReference type="AlphaFoldDB" id="A0A7D5KCS7"/>
<keyword evidence="1" id="KW-0560">Oxidoreductase</keyword>
<dbReference type="EMBL" id="CP058529">
    <property type="protein sequence ID" value="QLG26937.1"/>
    <property type="molecule type" value="Genomic_DNA"/>
</dbReference>
<evidence type="ECO:0000313" key="4">
    <source>
        <dbReference type="Proteomes" id="UP000509750"/>
    </source>
</evidence>
<name>A0A7D5KCS7_9EURY</name>
<accession>A0A7D5KCS7</accession>
<dbReference type="RefSeq" id="WP_179168512.1">
    <property type="nucleotide sequence ID" value="NZ_CP058529.1"/>
</dbReference>
<organism evidence="3 4">
    <name type="scientific">Halorarum halophilum</name>
    <dbReference type="NCBI Taxonomy" id="2743090"/>
    <lineage>
        <taxon>Archaea</taxon>
        <taxon>Methanobacteriati</taxon>
        <taxon>Methanobacteriota</taxon>
        <taxon>Stenosarchaea group</taxon>
        <taxon>Halobacteria</taxon>
        <taxon>Halobacteriales</taxon>
        <taxon>Haloferacaceae</taxon>
        <taxon>Halorarum</taxon>
    </lineage>
</organism>
<evidence type="ECO:0000313" key="3">
    <source>
        <dbReference type="EMBL" id="QLG26937.1"/>
    </source>
</evidence>
<dbReference type="PANTHER" id="PTHR43244:SF1">
    <property type="entry name" value="5,10-METHYLENETETRAHYDROMETHANOPTERIN REDUCTASE"/>
    <property type="match status" value="1"/>
</dbReference>
<dbReference type="KEGG" id="halg:HUG10_05005"/>
<dbReference type="InterPro" id="IPR036661">
    <property type="entry name" value="Luciferase-like_sf"/>
</dbReference>
<dbReference type="InterPro" id="IPR050564">
    <property type="entry name" value="F420-G6PD/mer"/>
</dbReference>
<dbReference type="NCBIfam" id="TIGR04024">
    <property type="entry name" value="F420_NP1902A"/>
    <property type="match status" value="1"/>
</dbReference>
<proteinExistence type="predicted"/>
<dbReference type="InterPro" id="IPR023909">
    <property type="entry name" value="F420_NP1902A"/>
</dbReference>
<sequence length="332" mass="35953">MTQFDVSLPVAAQPSLDDIVSLAETAEGHGYDRVWLPETWGRDAVTTLALVAERTDEIGLGASILNVYSRSPTLVGQTAASLQEASDGRFRVGLGPSGPAVVENWHGVDFDDPLKRTREYVEVVKRVLSGEEVRYGGDVFRLGGFRLRQGAPDPAPPVDAAGMGPKSVELAGRFADGWHALMLTPDGLRDRLDDFRRGAELGGRDPDDARVTLSLTCCVDEDGDRARRLLRQHLGFYLGGMGTFYRDALARQGYEETAHAVHDAWNDGDREAAMAALDDDLLDDLAVAGTPEEANERLADYAEIEGVDALTIGFPRGAEDDDIRGTMEVLAP</sequence>
<dbReference type="PANTHER" id="PTHR43244">
    <property type="match status" value="1"/>
</dbReference>
<reference evidence="3 4" key="1">
    <citation type="submission" date="2020-07" db="EMBL/GenBank/DDBJ databases">
        <title>Gai3-2, isolated from salt lake.</title>
        <authorList>
            <person name="Cui H."/>
            <person name="Shi X."/>
        </authorList>
    </citation>
    <scope>NUCLEOTIDE SEQUENCE [LARGE SCALE GENOMIC DNA]</scope>
    <source>
        <strain evidence="3 4">Gai3-2</strain>
    </source>
</reference>